<reference evidence="1" key="1">
    <citation type="journal article" date="2023" name="Mol. Phylogenet. Evol.">
        <title>Genome-scale phylogeny and comparative genomics of the fungal order Sordariales.</title>
        <authorList>
            <person name="Hensen N."/>
            <person name="Bonometti L."/>
            <person name="Westerberg I."/>
            <person name="Brannstrom I.O."/>
            <person name="Guillou S."/>
            <person name="Cros-Aarteil S."/>
            <person name="Calhoun S."/>
            <person name="Haridas S."/>
            <person name="Kuo A."/>
            <person name="Mondo S."/>
            <person name="Pangilinan J."/>
            <person name="Riley R."/>
            <person name="LaButti K."/>
            <person name="Andreopoulos B."/>
            <person name="Lipzen A."/>
            <person name="Chen C."/>
            <person name="Yan M."/>
            <person name="Daum C."/>
            <person name="Ng V."/>
            <person name="Clum A."/>
            <person name="Steindorff A."/>
            <person name="Ohm R.A."/>
            <person name="Martin F."/>
            <person name="Silar P."/>
            <person name="Natvig D.O."/>
            <person name="Lalanne C."/>
            <person name="Gautier V."/>
            <person name="Ament-Velasquez S.L."/>
            <person name="Kruys A."/>
            <person name="Hutchinson M.I."/>
            <person name="Powell A.J."/>
            <person name="Barry K."/>
            <person name="Miller A.N."/>
            <person name="Grigoriev I.V."/>
            <person name="Debuchy R."/>
            <person name="Gladieux P."/>
            <person name="Hiltunen Thoren M."/>
            <person name="Johannesson H."/>
        </authorList>
    </citation>
    <scope>NUCLEOTIDE SEQUENCE</scope>
    <source>
        <strain evidence="1">PSN243</strain>
    </source>
</reference>
<comment type="caution">
    <text evidence="1">The sequence shown here is derived from an EMBL/GenBank/DDBJ whole genome shotgun (WGS) entry which is preliminary data.</text>
</comment>
<proteinExistence type="predicted"/>
<gene>
    <name evidence="1" type="ORF">QBC34DRAFT_392400</name>
</gene>
<organism evidence="1 2">
    <name type="scientific">Podospora aff. communis PSN243</name>
    <dbReference type="NCBI Taxonomy" id="3040156"/>
    <lineage>
        <taxon>Eukaryota</taxon>
        <taxon>Fungi</taxon>
        <taxon>Dikarya</taxon>
        <taxon>Ascomycota</taxon>
        <taxon>Pezizomycotina</taxon>
        <taxon>Sordariomycetes</taxon>
        <taxon>Sordariomycetidae</taxon>
        <taxon>Sordariales</taxon>
        <taxon>Podosporaceae</taxon>
        <taxon>Podospora</taxon>
    </lineage>
</organism>
<dbReference type="EMBL" id="MU865916">
    <property type="protein sequence ID" value="KAK4454698.1"/>
    <property type="molecule type" value="Genomic_DNA"/>
</dbReference>
<accession>A0AAV9H1Z8</accession>
<sequence length="246" mass="27750">MPQVALLRQPTADPELLPHAPIIFSHCQRLALQCPPPRVSSSAIATHVGLSDHQYNQRSMELATLHHHKIFSTPSPRKETANSSRTTLTCDHRQLGLHQIPSALYQRVVTRVESNHKETSPQPHLNSFLQPSRTRFSQQWRYCLKESSHPPRWPWVTTRLRQQPTVPHWQLQLQTQNTSNTTSQAITHISTTFQCQNGTTCQTQSNTSTARDAGVTCPRDTPATEVARDPVARRGGASGCLRIRLR</sequence>
<keyword evidence="2" id="KW-1185">Reference proteome</keyword>
<protein>
    <submittedName>
        <fullName evidence="1">Uncharacterized protein</fullName>
    </submittedName>
</protein>
<evidence type="ECO:0000313" key="1">
    <source>
        <dbReference type="EMBL" id="KAK4454698.1"/>
    </source>
</evidence>
<evidence type="ECO:0000313" key="2">
    <source>
        <dbReference type="Proteomes" id="UP001321760"/>
    </source>
</evidence>
<name>A0AAV9H1Z8_9PEZI</name>
<dbReference type="AlphaFoldDB" id="A0AAV9H1Z8"/>
<dbReference type="Proteomes" id="UP001321760">
    <property type="component" value="Unassembled WGS sequence"/>
</dbReference>
<reference evidence="1" key="2">
    <citation type="submission" date="2023-05" db="EMBL/GenBank/DDBJ databases">
        <authorList>
            <consortium name="Lawrence Berkeley National Laboratory"/>
            <person name="Steindorff A."/>
            <person name="Hensen N."/>
            <person name="Bonometti L."/>
            <person name="Westerberg I."/>
            <person name="Brannstrom I.O."/>
            <person name="Guillou S."/>
            <person name="Cros-Aarteil S."/>
            <person name="Calhoun S."/>
            <person name="Haridas S."/>
            <person name="Kuo A."/>
            <person name="Mondo S."/>
            <person name="Pangilinan J."/>
            <person name="Riley R."/>
            <person name="Labutti K."/>
            <person name="Andreopoulos B."/>
            <person name="Lipzen A."/>
            <person name="Chen C."/>
            <person name="Yanf M."/>
            <person name="Daum C."/>
            <person name="Ng V."/>
            <person name="Clum A."/>
            <person name="Ohm R."/>
            <person name="Martin F."/>
            <person name="Silar P."/>
            <person name="Natvig D."/>
            <person name="Lalanne C."/>
            <person name="Gautier V."/>
            <person name="Ament-Velasquez S.L."/>
            <person name="Kruys A."/>
            <person name="Hutchinson M.I."/>
            <person name="Powell A.J."/>
            <person name="Barry K."/>
            <person name="Miller A.N."/>
            <person name="Grigoriev I.V."/>
            <person name="Debuchy R."/>
            <person name="Gladieux P."/>
            <person name="Thoren M.H."/>
            <person name="Johannesson H."/>
        </authorList>
    </citation>
    <scope>NUCLEOTIDE SEQUENCE</scope>
    <source>
        <strain evidence="1">PSN243</strain>
    </source>
</reference>